<dbReference type="Gene3D" id="3.90.830.10">
    <property type="entry name" value="Syntaxin Binding Protein 1, Chain A, domain 2"/>
    <property type="match status" value="1"/>
</dbReference>
<dbReference type="InterPro" id="IPR043127">
    <property type="entry name" value="Sec-1-like_dom3a"/>
</dbReference>
<reference evidence="3" key="1">
    <citation type="submission" date="2022-07" db="EMBL/GenBank/DDBJ databases">
        <title>Phylogenomic reconstructions and comparative analyses of Kickxellomycotina fungi.</title>
        <authorList>
            <person name="Reynolds N.K."/>
            <person name="Stajich J.E."/>
            <person name="Barry K."/>
            <person name="Grigoriev I.V."/>
            <person name="Crous P."/>
            <person name="Smith M.E."/>
        </authorList>
    </citation>
    <scope>NUCLEOTIDE SEQUENCE</scope>
    <source>
        <strain evidence="3">NBRC 32514</strain>
    </source>
</reference>
<dbReference type="Gene3D" id="3.40.50.2060">
    <property type="match status" value="1"/>
</dbReference>
<comment type="caution">
    <text evidence="3">The sequence shown here is derived from an EMBL/GenBank/DDBJ whole genome shotgun (WGS) entry which is preliminary data.</text>
</comment>
<organism evidence="3 4">
    <name type="scientific">Coemansia erecta</name>
    <dbReference type="NCBI Taxonomy" id="147472"/>
    <lineage>
        <taxon>Eukaryota</taxon>
        <taxon>Fungi</taxon>
        <taxon>Fungi incertae sedis</taxon>
        <taxon>Zoopagomycota</taxon>
        <taxon>Kickxellomycotina</taxon>
        <taxon>Kickxellomycetes</taxon>
        <taxon>Kickxellales</taxon>
        <taxon>Kickxellaceae</taxon>
        <taxon>Coemansia</taxon>
    </lineage>
</organism>
<evidence type="ECO:0000256" key="1">
    <source>
        <dbReference type="ARBA" id="ARBA00009884"/>
    </source>
</evidence>
<dbReference type="InterPro" id="IPR036045">
    <property type="entry name" value="Sec1-like_sf"/>
</dbReference>
<feature type="compositionally biased region" description="Low complexity" evidence="2">
    <location>
        <begin position="788"/>
        <end position="801"/>
    </location>
</feature>
<dbReference type="InterPro" id="IPR001619">
    <property type="entry name" value="Sec1-like"/>
</dbReference>
<evidence type="ECO:0000256" key="2">
    <source>
        <dbReference type="SAM" id="MobiDB-lite"/>
    </source>
</evidence>
<feature type="compositionally biased region" description="Polar residues" evidence="2">
    <location>
        <begin position="588"/>
        <end position="603"/>
    </location>
</feature>
<feature type="compositionally biased region" description="Low complexity" evidence="2">
    <location>
        <begin position="868"/>
        <end position="887"/>
    </location>
</feature>
<dbReference type="Gene3D" id="3.40.50.1910">
    <property type="match status" value="2"/>
</dbReference>
<dbReference type="OrthoDB" id="2228at2759"/>
<comment type="similarity">
    <text evidence="1">Belongs to the STXBP/unc-18/SEC1 family.</text>
</comment>
<feature type="compositionally biased region" description="Low complexity" evidence="2">
    <location>
        <begin position="961"/>
        <end position="993"/>
    </location>
</feature>
<dbReference type="InterPro" id="IPR043154">
    <property type="entry name" value="Sec-1-like_dom1"/>
</dbReference>
<dbReference type="Pfam" id="PF00995">
    <property type="entry name" value="Sec1"/>
    <property type="match status" value="1"/>
</dbReference>
<accession>A0A9W7Y0M5</accession>
<feature type="region of interest" description="Disordered" evidence="2">
    <location>
        <begin position="772"/>
        <end position="1076"/>
    </location>
</feature>
<dbReference type="AlphaFoldDB" id="A0A9W7Y0M5"/>
<feature type="region of interest" description="Disordered" evidence="2">
    <location>
        <begin position="497"/>
        <end position="523"/>
    </location>
</feature>
<feature type="compositionally biased region" description="Basic and acidic residues" evidence="2">
    <location>
        <begin position="1007"/>
        <end position="1020"/>
    </location>
</feature>
<dbReference type="Proteomes" id="UP001149813">
    <property type="component" value="Unassembled WGS sequence"/>
</dbReference>
<proteinExistence type="inferred from homology"/>
<protein>
    <submittedName>
        <fullName evidence="3">Syntaxin binding protein 1</fullName>
    </submittedName>
</protein>
<dbReference type="SUPFAM" id="SSF56815">
    <property type="entry name" value="Sec1/munc18-like (SM) proteins"/>
    <property type="match status" value="1"/>
</dbReference>
<feature type="region of interest" description="Disordered" evidence="2">
    <location>
        <begin position="558"/>
        <end position="677"/>
    </location>
</feature>
<dbReference type="EMBL" id="JANBOJ010000147">
    <property type="protein sequence ID" value="KAJ1721823.1"/>
    <property type="molecule type" value="Genomic_DNA"/>
</dbReference>
<dbReference type="GO" id="GO:0016192">
    <property type="term" value="P:vesicle-mediated transport"/>
    <property type="evidence" value="ECO:0007669"/>
    <property type="project" value="InterPro"/>
</dbReference>
<sequence length="1076" mass="119023">MRMLPLPFLDEKFVNALIAVRPSNRFKIVVVDKRSLQILNKVLKLPEILEHDVVRIDRIEIGRKEDPTMDALYFLTPSKQSVNSLISDFQTASSQRSSGAGGRGSAPAVTRKQPQYRAAYVYFTSELSDQLLKVIKGSGISPYIKALNELCIEYEVHDQHVFLTQLANRPLYRMYSPIVSKGINDELELISKKLANVCGALKENPVVRYLLLDQNIYGDTKARPLAFLFHTEMERIREGLPQEGANDGKQPTELIIVDRSADPFAPILHEFTYEAMVYDLLDIEDGNKYSYTVELGNGTEETKTVVLNDSDPIWQEYRFQHISDAQEGILAKFNSLVGSNRAIVDMQSGQKMDVGRLRDVVSTMPQFKDQLSLISAHIDMMQKCMDEFKRRSLEELGLLEQNLVTGKTADGEKYSSGDIDIAYVLNNHSIEPQDKMRLLLLFFIANPSLTEPERQKLAHLAKFSRESREAIKNMGLVIRWTHALDLLNQLKQKPGQEAKSSKWSLAGMRAKPQDDDEDKPYDLSRYTPGFKSVLENCVEGILSEDLFPYVVPPERPRDSNPFAAAGSARSTPGLGQGNDRSASPAASMWSNLVNSVGLQTPDSRPSPGAQGANSGAARQIKSLRSAKPTWQKRDSSPAVGGSGGYGGSTAAVSPVTPLSGGSTGVSPMGQAMGRSRTRQNAMQSRIILFVIGGVTFSEVRAAQEVAQKHGREVIVGSTHMIEPDGYLKDISSLSFNLVGDNGLPVYMDPSFLVLGYGCPPHVDPLRTFDEDLIKDPPKEKKSKPKEAPPASSESAQRGSRSSDPRYGSGHTPDDERRSRHRSDSGEPGHSRGESRGESRSAHRSQGYYQDAAGHQRAHGSAPPPQQRSAGRSDAYPSSSSGSSMRSSANQRGTSEAPPRSASGARDQYGSSDSHRPLRGQRSGHFGREESSYEPLPAYQRTERPQNAEPQNFRAGYEEYRQQQQQQKQQAAMRSKSLHSSSSTSSHSYRSSPQPQQPQPQQPMTQQSKEDLFRAKFEKSQNEWNSQKMNLNYINPDNVPEMHKVTLAPAGGNSGRGRSGSSASADRKPTGFLKRYL</sequence>
<evidence type="ECO:0000313" key="4">
    <source>
        <dbReference type="Proteomes" id="UP001149813"/>
    </source>
</evidence>
<dbReference type="InterPro" id="IPR027482">
    <property type="entry name" value="Sec1-like_dom2"/>
</dbReference>
<dbReference type="Gene3D" id="1.25.40.60">
    <property type="match status" value="1"/>
</dbReference>
<gene>
    <name evidence="3" type="primary">sec1_2</name>
    <name evidence="3" type="ORF">LPJ53_003705</name>
</gene>
<feature type="compositionally biased region" description="Basic and acidic residues" evidence="2">
    <location>
        <begin position="811"/>
        <end position="840"/>
    </location>
</feature>
<dbReference type="PANTHER" id="PTHR11679">
    <property type="entry name" value="VESICLE PROTEIN SORTING-ASSOCIATED"/>
    <property type="match status" value="1"/>
</dbReference>
<feature type="compositionally biased region" description="Polar residues" evidence="2">
    <location>
        <begin position="1021"/>
        <end position="1034"/>
    </location>
</feature>
<keyword evidence="4" id="KW-1185">Reference proteome</keyword>
<name>A0A9W7Y0M5_9FUNG</name>
<evidence type="ECO:0000313" key="3">
    <source>
        <dbReference type="EMBL" id="KAJ1721823.1"/>
    </source>
</evidence>